<dbReference type="Proteomes" id="UP000299102">
    <property type="component" value="Unassembled WGS sequence"/>
</dbReference>
<accession>A0A4C1XFE9</accession>
<evidence type="ECO:0000313" key="2">
    <source>
        <dbReference type="EMBL" id="GBP60925.1"/>
    </source>
</evidence>
<organism evidence="2 3">
    <name type="scientific">Eumeta variegata</name>
    <name type="common">Bagworm moth</name>
    <name type="synonym">Eumeta japonica</name>
    <dbReference type="NCBI Taxonomy" id="151549"/>
    <lineage>
        <taxon>Eukaryota</taxon>
        <taxon>Metazoa</taxon>
        <taxon>Ecdysozoa</taxon>
        <taxon>Arthropoda</taxon>
        <taxon>Hexapoda</taxon>
        <taxon>Insecta</taxon>
        <taxon>Pterygota</taxon>
        <taxon>Neoptera</taxon>
        <taxon>Endopterygota</taxon>
        <taxon>Lepidoptera</taxon>
        <taxon>Glossata</taxon>
        <taxon>Ditrysia</taxon>
        <taxon>Tineoidea</taxon>
        <taxon>Psychidae</taxon>
        <taxon>Oiketicinae</taxon>
        <taxon>Eumeta</taxon>
    </lineage>
</organism>
<dbReference type="AlphaFoldDB" id="A0A4C1XFE9"/>
<proteinExistence type="predicted"/>
<reference evidence="2 3" key="1">
    <citation type="journal article" date="2019" name="Commun. Biol.">
        <title>The bagworm genome reveals a unique fibroin gene that provides high tensile strength.</title>
        <authorList>
            <person name="Kono N."/>
            <person name="Nakamura H."/>
            <person name="Ohtoshi R."/>
            <person name="Tomita M."/>
            <person name="Numata K."/>
            <person name="Arakawa K."/>
        </authorList>
    </citation>
    <scope>NUCLEOTIDE SEQUENCE [LARGE SCALE GENOMIC DNA]</scope>
</reference>
<comment type="caution">
    <text evidence="2">The sequence shown here is derived from an EMBL/GenBank/DDBJ whole genome shotgun (WGS) entry which is preliminary data.</text>
</comment>
<protein>
    <submittedName>
        <fullName evidence="2">Uncharacterized protein</fullName>
    </submittedName>
</protein>
<gene>
    <name evidence="2" type="ORF">EVAR_51488_1</name>
</gene>
<name>A0A4C1XFE9_EUMVA</name>
<dbReference type="EMBL" id="BGZK01000800">
    <property type="protein sequence ID" value="GBP60925.1"/>
    <property type="molecule type" value="Genomic_DNA"/>
</dbReference>
<feature type="compositionally biased region" description="Polar residues" evidence="1">
    <location>
        <begin position="80"/>
        <end position="91"/>
    </location>
</feature>
<sequence>MPSKMSSRRVVCGLRERARLPDRRKRRDLAAEPSRVGRRRKTPARGDLLGKSRRKRGRLASGRPRPPRALFHGDDDVPAQPQNDFNSTPVQRTGHPSYDIHSNHVLEFKEADDSVYKARLLRLDVSCKRASRATCKSITEVQPPRAAAQAATEVQRNPERNASQSIYFIKVLILQAEAVSKRHEASTNVLVNFFLSELSAAPAAPAD</sequence>
<evidence type="ECO:0000256" key="1">
    <source>
        <dbReference type="SAM" id="MobiDB-lite"/>
    </source>
</evidence>
<keyword evidence="3" id="KW-1185">Reference proteome</keyword>
<feature type="region of interest" description="Disordered" evidence="1">
    <location>
        <begin position="1"/>
        <end position="96"/>
    </location>
</feature>
<evidence type="ECO:0000313" key="3">
    <source>
        <dbReference type="Proteomes" id="UP000299102"/>
    </source>
</evidence>